<dbReference type="InterPro" id="IPR016161">
    <property type="entry name" value="Ald_DH/histidinol_DH"/>
</dbReference>
<dbReference type="InterPro" id="IPR016160">
    <property type="entry name" value="Ald_DH_CS_CYS"/>
</dbReference>
<comment type="similarity">
    <text evidence="1">Belongs to the aldehyde dehydrogenase family.</text>
</comment>
<gene>
    <name evidence="4" type="ORF">G6L72_17305</name>
    <name evidence="5" type="ORF">G6M88_17750</name>
</gene>
<feature type="domain" description="Aldehyde dehydrogenase" evidence="3">
    <location>
        <begin position="18"/>
        <end position="474"/>
    </location>
</feature>
<dbReference type="RefSeq" id="WP_065700332.1">
    <property type="nucleotide sequence ID" value="NZ_CP049207.1"/>
</dbReference>
<dbReference type="EMBL" id="JAAMCP010000010">
    <property type="protein sequence ID" value="NTF38462.1"/>
    <property type="molecule type" value="Genomic_DNA"/>
</dbReference>
<organism evidence="5 6">
    <name type="scientific">Agrobacterium rubi</name>
    <dbReference type="NCBI Taxonomy" id="28099"/>
    <lineage>
        <taxon>Bacteria</taxon>
        <taxon>Pseudomonadati</taxon>
        <taxon>Pseudomonadota</taxon>
        <taxon>Alphaproteobacteria</taxon>
        <taxon>Hyphomicrobiales</taxon>
        <taxon>Rhizobiaceae</taxon>
        <taxon>Rhizobium/Agrobacterium group</taxon>
        <taxon>Agrobacterium</taxon>
    </lineage>
</organism>
<dbReference type="InterPro" id="IPR016163">
    <property type="entry name" value="Ald_DH_C"/>
</dbReference>
<dbReference type="SUPFAM" id="SSF53720">
    <property type="entry name" value="ALDH-like"/>
    <property type="match status" value="1"/>
</dbReference>
<evidence type="ECO:0000259" key="3">
    <source>
        <dbReference type="Pfam" id="PF00171"/>
    </source>
</evidence>
<dbReference type="KEGG" id="arui:G6M88_17750"/>
<dbReference type="PANTHER" id="PTHR43353:SF5">
    <property type="entry name" value="SUCCINATE-SEMIALDEHYDE DEHYDROGENASE, MITOCHONDRIAL"/>
    <property type="match status" value="1"/>
</dbReference>
<dbReference type="Gene3D" id="3.40.605.10">
    <property type="entry name" value="Aldehyde Dehydrogenase, Chain A, domain 1"/>
    <property type="match status" value="1"/>
</dbReference>
<evidence type="ECO:0000256" key="2">
    <source>
        <dbReference type="ARBA" id="ARBA00023002"/>
    </source>
</evidence>
<dbReference type="AlphaFoldDB" id="A0AAE7RBL5"/>
<dbReference type="GO" id="GO:0009450">
    <property type="term" value="P:gamma-aminobutyric acid catabolic process"/>
    <property type="evidence" value="ECO:0007669"/>
    <property type="project" value="TreeGrafter"/>
</dbReference>
<keyword evidence="7" id="KW-1185">Reference proteome</keyword>
<protein>
    <submittedName>
        <fullName evidence="5">Aldehyde dehydrogenase family protein</fullName>
    </submittedName>
</protein>
<dbReference type="InterPro" id="IPR050740">
    <property type="entry name" value="Aldehyde_DH_Superfamily"/>
</dbReference>
<dbReference type="Proteomes" id="UP000822331">
    <property type="component" value="Unassembled WGS sequence"/>
</dbReference>
<dbReference type="Pfam" id="PF00171">
    <property type="entry name" value="Aldedh"/>
    <property type="match status" value="1"/>
</dbReference>
<dbReference type="InterPro" id="IPR016162">
    <property type="entry name" value="Ald_DH_N"/>
</dbReference>
<proteinExistence type="inferred from homology"/>
<evidence type="ECO:0000256" key="1">
    <source>
        <dbReference type="ARBA" id="ARBA00009986"/>
    </source>
</evidence>
<dbReference type="InterPro" id="IPR015590">
    <property type="entry name" value="Aldehyde_DH_dom"/>
</dbReference>
<dbReference type="PANTHER" id="PTHR43353">
    <property type="entry name" value="SUCCINATE-SEMIALDEHYDE DEHYDROGENASE, MITOCHONDRIAL"/>
    <property type="match status" value="1"/>
</dbReference>
<sequence length="486" mass="51548">MDRKLYIDGHWCDALGGQTAVIHDPATGEPVGTSSIATAADVDAAVASAAKAFPVWSRMHADERAQIMHRAANLIEQRIDQIADLLTREQGKPVPDSKKEIAFGVEVIRYYAEEGRRIYGSLRPAARADIRNIVTSHPLGVVAGIIPWNYPVDLYAWKVAPVLAAGCVLIAKPPHETPLAIGMVVRCFAEAGLPAGVLNDIPGTGPEVGAALSAHPGIHMITATASVPAGQAIMRAAAGNLKRLSLELGGQCPLLVLDDADPVEAAAAAARRSFSNMGQICIAVNRIIVGKTIHRAFVEALVAETAKIKLGHGVEPGVLYGPVLNDSVRVRTRQHLDDAVARGGKLLIGGTIPTGDAFDKGFFYQPAIVDQVPEGALATTEETFGPLAAVQVASDDREAVRIANALPFGLAAYVFSGDLERGWSVAERIEAGAVGVNVNDTSDLQAPFGGWKMSGIGRELGPEGLHSFLEKKHIKLRLRPRRHDPD</sequence>
<keyword evidence="2" id="KW-0560">Oxidoreductase</keyword>
<reference evidence="4 7" key="1">
    <citation type="journal article" date="2020" name="Science">
        <title>Unexpected conservation and global transmission of agrobacterial virulence plasmids.</title>
        <authorList>
            <person name="Weisberg A.J."/>
            <person name="Davis E.W. 2nd"/>
            <person name="Tabima J."/>
            <person name="Belcher M.S."/>
            <person name="Miller M."/>
            <person name="Kuo C.H."/>
            <person name="Loper J.E."/>
            <person name="Grunwald N.J."/>
            <person name="Putnam M.L."/>
            <person name="Chang J.H."/>
        </authorList>
    </citation>
    <scope>NUCLEOTIDE SEQUENCE [LARGE SCALE GENOMIC DNA]</scope>
    <source>
        <strain evidence="4 7">A19/93</strain>
    </source>
</reference>
<dbReference type="GO" id="GO:0004777">
    <property type="term" value="F:succinate-semialdehyde dehydrogenase (NAD+) activity"/>
    <property type="evidence" value="ECO:0007669"/>
    <property type="project" value="TreeGrafter"/>
</dbReference>
<dbReference type="PROSITE" id="PS00070">
    <property type="entry name" value="ALDEHYDE_DEHYDR_CYS"/>
    <property type="match status" value="1"/>
</dbReference>
<dbReference type="FunFam" id="3.40.605.10:FF:000007">
    <property type="entry name" value="NAD/NADP-dependent betaine aldehyde dehydrogenase"/>
    <property type="match status" value="1"/>
</dbReference>
<dbReference type="EMBL" id="CP049207">
    <property type="protein sequence ID" value="QTG02271.1"/>
    <property type="molecule type" value="Genomic_DNA"/>
</dbReference>
<dbReference type="Gene3D" id="3.40.309.10">
    <property type="entry name" value="Aldehyde Dehydrogenase, Chain A, domain 2"/>
    <property type="match status" value="1"/>
</dbReference>
<evidence type="ECO:0000313" key="7">
    <source>
        <dbReference type="Proteomes" id="UP000822331"/>
    </source>
</evidence>
<dbReference type="Proteomes" id="UP000663912">
    <property type="component" value="Chromosome 2"/>
</dbReference>
<evidence type="ECO:0000313" key="6">
    <source>
        <dbReference type="Proteomes" id="UP000663912"/>
    </source>
</evidence>
<evidence type="ECO:0000313" key="4">
    <source>
        <dbReference type="EMBL" id="NTF38462.1"/>
    </source>
</evidence>
<accession>A0AAE7RBL5</accession>
<reference evidence="5" key="2">
    <citation type="submission" date="2020-02" db="EMBL/GenBank/DDBJ databases">
        <title>Unexpected conservation and global transmission of agrobacterial virulence plasmids.</title>
        <authorList>
            <person name="Weisberg A.J."/>
            <person name="Davis E.W. II"/>
            <person name="Tabima J.R."/>
            <person name="Belcher M.S."/>
            <person name="Miller M."/>
            <person name="Kuo C.-H."/>
            <person name="Loper J.E."/>
            <person name="Grunwald N.J."/>
            <person name="Putnam M.L."/>
            <person name="Chang J.H."/>
        </authorList>
    </citation>
    <scope>NUCLEOTIDE SEQUENCE</scope>
    <source>
        <strain evidence="5">W2/73</strain>
    </source>
</reference>
<name>A0AAE7RBL5_9HYPH</name>
<evidence type="ECO:0000313" key="5">
    <source>
        <dbReference type="EMBL" id="QTG02271.1"/>
    </source>
</evidence>